<keyword evidence="11" id="KW-0862">Zinc</keyword>
<dbReference type="InterPro" id="IPR001018">
    <property type="entry name" value="Beta-lactamase_class-B_CS"/>
</dbReference>
<feature type="domain" description="Metallo-beta-lactamase" evidence="13">
    <location>
        <begin position="58"/>
        <end position="228"/>
    </location>
</feature>
<dbReference type="OrthoDB" id="9769598at2"/>
<evidence type="ECO:0000256" key="2">
    <source>
        <dbReference type="ARBA" id="ARBA00001947"/>
    </source>
</evidence>
<dbReference type="PANTHER" id="PTHR42951:SF4">
    <property type="entry name" value="ACYL-COENZYME A THIOESTERASE MBLAC2"/>
    <property type="match status" value="1"/>
</dbReference>
<dbReference type="PANTHER" id="PTHR42951">
    <property type="entry name" value="METALLO-BETA-LACTAMASE DOMAIN-CONTAINING"/>
    <property type="match status" value="1"/>
</dbReference>
<evidence type="ECO:0000256" key="8">
    <source>
        <dbReference type="ARBA" id="ARBA00022729"/>
    </source>
</evidence>
<comment type="subcellular location">
    <subcellularLocation>
        <location evidence="3">Periplasm</location>
    </subcellularLocation>
</comment>
<evidence type="ECO:0000256" key="1">
    <source>
        <dbReference type="ARBA" id="ARBA00001526"/>
    </source>
</evidence>
<proteinExistence type="inferred from homology"/>
<organism evidence="14 15">
    <name type="scientific">Saccharicrinis carchari</name>
    <dbReference type="NCBI Taxonomy" id="1168039"/>
    <lineage>
        <taxon>Bacteria</taxon>
        <taxon>Pseudomonadati</taxon>
        <taxon>Bacteroidota</taxon>
        <taxon>Bacteroidia</taxon>
        <taxon>Marinilabiliales</taxon>
        <taxon>Marinilabiliaceae</taxon>
        <taxon>Saccharicrinis</taxon>
    </lineage>
</organism>
<dbReference type="GO" id="GO:0008800">
    <property type="term" value="F:beta-lactamase activity"/>
    <property type="evidence" value="ECO:0007669"/>
    <property type="project" value="UniProtKB-EC"/>
</dbReference>
<dbReference type="InterPro" id="IPR058199">
    <property type="entry name" value="BlaB//VIM/IMP-1"/>
</dbReference>
<dbReference type="SUPFAM" id="SSF56281">
    <property type="entry name" value="Metallo-hydrolase/oxidoreductase"/>
    <property type="match status" value="1"/>
</dbReference>
<keyword evidence="12" id="KW-0046">Antibiotic resistance</keyword>
<accession>A0A521F6U8</accession>
<protein>
    <recommendedName>
        <fullName evidence="6">beta-lactamase</fullName>
        <ecNumber evidence="6">3.5.2.6</ecNumber>
    </recommendedName>
</protein>
<sequence>MIKKEFLILIFGLIGLFSSKAQTNEKIVIDNDIQLIHLQDSVYIHVTWHHLDNFGRFPSNGLIVIKNGQALMIDTPMDNYKTERLTKYLKDSMSVDLAKLIIGHFHDDCMGGLGYLQSIGIESIANSMTIEKCKEIGLPIPSTSFTDLLTFDFNGELIDCRYFGAGHSFDNITVWIPCKKILFGGCLIKSINSKGLGNMSDAFVNDWDMTVEKVMKEYPEINTVIPGHGDFGGIELLTHTIELVDKEKNK</sequence>
<keyword evidence="7" id="KW-0479">Metal-binding</keyword>
<comment type="subunit">
    <text evidence="5">Monomer.</text>
</comment>
<evidence type="ECO:0000256" key="11">
    <source>
        <dbReference type="ARBA" id="ARBA00022833"/>
    </source>
</evidence>
<evidence type="ECO:0000256" key="7">
    <source>
        <dbReference type="ARBA" id="ARBA00022723"/>
    </source>
</evidence>
<evidence type="ECO:0000256" key="12">
    <source>
        <dbReference type="ARBA" id="ARBA00023251"/>
    </source>
</evidence>
<dbReference type="InterPro" id="IPR001279">
    <property type="entry name" value="Metallo-B-lactamas"/>
</dbReference>
<dbReference type="EMBL" id="FXTB01000014">
    <property type="protein sequence ID" value="SMO91230.1"/>
    <property type="molecule type" value="Genomic_DNA"/>
</dbReference>
<dbReference type="RefSeq" id="WP_142534709.1">
    <property type="nucleotide sequence ID" value="NZ_FXTB01000014.1"/>
</dbReference>
<dbReference type="InterPro" id="IPR050855">
    <property type="entry name" value="NDM-1-like"/>
</dbReference>
<dbReference type="AlphaFoldDB" id="A0A521F6U8"/>
<evidence type="ECO:0000256" key="4">
    <source>
        <dbReference type="ARBA" id="ARBA00005250"/>
    </source>
</evidence>
<keyword evidence="15" id="KW-1185">Reference proteome</keyword>
<dbReference type="InterPro" id="IPR036866">
    <property type="entry name" value="RibonucZ/Hydroxyglut_hydro"/>
</dbReference>
<keyword evidence="9" id="KW-0574">Periplasm</keyword>
<comment type="cofactor">
    <cofactor evidence="2">
        <name>Zn(2+)</name>
        <dbReference type="ChEBI" id="CHEBI:29105"/>
    </cofactor>
</comment>
<dbReference type="NCBIfam" id="NF033088">
    <property type="entry name" value="bla_subclass_B1"/>
    <property type="match status" value="1"/>
</dbReference>
<reference evidence="14 15" key="1">
    <citation type="submission" date="2017-05" db="EMBL/GenBank/DDBJ databases">
        <authorList>
            <person name="Varghese N."/>
            <person name="Submissions S."/>
        </authorList>
    </citation>
    <scope>NUCLEOTIDE SEQUENCE [LARGE SCALE GENOMIC DNA]</scope>
    <source>
        <strain evidence="14 15">DSM 27040</strain>
    </source>
</reference>
<evidence type="ECO:0000259" key="13">
    <source>
        <dbReference type="SMART" id="SM00849"/>
    </source>
</evidence>
<dbReference type="GO" id="GO:0042597">
    <property type="term" value="C:periplasmic space"/>
    <property type="evidence" value="ECO:0007669"/>
    <property type="project" value="UniProtKB-SubCell"/>
</dbReference>
<gene>
    <name evidence="14" type="ORF">SAMN06265379_11429</name>
</gene>
<keyword evidence="8" id="KW-0732">Signal</keyword>
<evidence type="ECO:0000256" key="9">
    <source>
        <dbReference type="ARBA" id="ARBA00022764"/>
    </source>
</evidence>
<evidence type="ECO:0000256" key="5">
    <source>
        <dbReference type="ARBA" id="ARBA00011245"/>
    </source>
</evidence>
<dbReference type="GO" id="GO:0008270">
    <property type="term" value="F:zinc ion binding"/>
    <property type="evidence" value="ECO:0007669"/>
    <property type="project" value="InterPro"/>
</dbReference>
<comment type="similarity">
    <text evidence="4">Belongs to the metallo-beta-lactamase superfamily. Class-B beta-lactamase family.</text>
</comment>
<dbReference type="Proteomes" id="UP000319040">
    <property type="component" value="Unassembled WGS sequence"/>
</dbReference>
<evidence type="ECO:0000313" key="14">
    <source>
        <dbReference type="EMBL" id="SMO91230.1"/>
    </source>
</evidence>
<dbReference type="PROSITE" id="PS00744">
    <property type="entry name" value="BETA_LACTAMASE_B_2"/>
    <property type="match status" value="1"/>
</dbReference>
<dbReference type="EC" id="3.5.2.6" evidence="6"/>
<dbReference type="GO" id="GO:0046677">
    <property type="term" value="P:response to antibiotic"/>
    <property type="evidence" value="ECO:0007669"/>
    <property type="project" value="UniProtKB-KW"/>
</dbReference>
<evidence type="ECO:0000256" key="6">
    <source>
        <dbReference type="ARBA" id="ARBA00012865"/>
    </source>
</evidence>
<keyword evidence="10" id="KW-0378">Hydrolase</keyword>
<dbReference type="SMART" id="SM00849">
    <property type="entry name" value="Lactamase_B"/>
    <property type="match status" value="1"/>
</dbReference>
<evidence type="ECO:0000256" key="3">
    <source>
        <dbReference type="ARBA" id="ARBA00004418"/>
    </source>
</evidence>
<evidence type="ECO:0000313" key="15">
    <source>
        <dbReference type="Proteomes" id="UP000319040"/>
    </source>
</evidence>
<dbReference type="GO" id="GO:0017001">
    <property type="term" value="P:antibiotic catabolic process"/>
    <property type="evidence" value="ECO:0007669"/>
    <property type="project" value="InterPro"/>
</dbReference>
<dbReference type="Gene3D" id="3.60.15.10">
    <property type="entry name" value="Ribonuclease Z/Hydroxyacylglutathione hydrolase-like"/>
    <property type="match status" value="1"/>
</dbReference>
<name>A0A521F6U8_SACCC</name>
<comment type="catalytic activity">
    <reaction evidence="1">
        <text>a beta-lactam + H2O = a substituted beta-amino acid</text>
        <dbReference type="Rhea" id="RHEA:20401"/>
        <dbReference type="ChEBI" id="CHEBI:15377"/>
        <dbReference type="ChEBI" id="CHEBI:35627"/>
        <dbReference type="ChEBI" id="CHEBI:140347"/>
        <dbReference type="EC" id="3.5.2.6"/>
    </reaction>
</comment>
<evidence type="ECO:0000256" key="10">
    <source>
        <dbReference type="ARBA" id="ARBA00022801"/>
    </source>
</evidence>